<protein>
    <submittedName>
        <fullName evidence="3">Tripartite-type tricarboxylate transporter receptor subunit TctC</fullName>
    </submittedName>
</protein>
<dbReference type="SUPFAM" id="SSF53850">
    <property type="entry name" value="Periplasmic binding protein-like II"/>
    <property type="match status" value="1"/>
</dbReference>
<dbReference type="CDD" id="cd13578">
    <property type="entry name" value="PBP2_Bug27"/>
    <property type="match status" value="1"/>
</dbReference>
<reference evidence="3 4" key="1">
    <citation type="submission" date="2018-06" db="EMBL/GenBank/DDBJ databases">
        <title>Genomic Encyclopedia of Archaeal and Bacterial Type Strains, Phase II (KMG-II): from individual species to whole genera.</title>
        <authorList>
            <person name="Goeker M."/>
        </authorList>
    </citation>
    <scope>NUCLEOTIDE SEQUENCE [LARGE SCALE GENOMIC DNA]</scope>
    <source>
        <strain evidence="3 4">DSM 24525</strain>
    </source>
</reference>
<keyword evidence="2" id="KW-0732">Signal</keyword>
<evidence type="ECO:0000256" key="2">
    <source>
        <dbReference type="SAM" id="SignalP"/>
    </source>
</evidence>
<dbReference type="PANTHER" id="PTHR42928">
    <property type="entry name" value="TRICARBOXYLATE-BINDING PROTEIN"/>
    <property type="match status" value="1"/>
</dbReference>
<feature type="chain" id="PRO_5015953823" evidence="2">
    <location>
        <begin position="24"/>
        <end position="323"/>
    </location>
</feature>
<proteinExistence type="inferred from homology"/>
<comment type="caution">
    <text evidence="3">The sequence shown here is derived from an EMBL/GenBank/DDBJ whole genome shotgun (WGS) entry which is preliminary data.</text>
</comment>
<comment type="similarity">
    <text evidence="1">Belongs to the UPF0065 (bug) family.</text>
</comment>
<dbReference type="OrthoDB" id="7374856at2"/>
<dbReference type="Pfam" id="PF03401">
    <property type="entry name" value="TctC"/>
    <property type="match status" value="1"/>
</dbReference>
<dbReference type="PIRSF" id="PIRSF017082">
    <property type="entry name" value="YflP"/>
    <property type="match status" value="1"/>
</dbReference>
<evidence type="ECO:0000313" key="4">
    <source>
        <dbReference type="Proteomes" id="UP000249688"/>
    </source>
</evidence>
<dbReference type="Gene3D" id="3.40.190.150">
    <property type="entry name" value="Bordetella uptake gene, domain 1"/>
    <property type="match status" value="1"/>
</dbReference>
<sequence length="323" mass="33246">MNIDRRLLLASLASALPFAPARAETWPDQPIRLIVPFAAGGPADIIARLIGRVMGEQLGKPMVIDSRSGAGGAVGVEAAARARPDGTTLVLASSGAIVILPHIMPSMAYDPLKDLTPITQVLAVPQIISVRPGLGVSSVRELVALAKSSPNPLTFGSAGIGSSLHMAGELFKLRAGVDMTHVPYRGAAPAVTDLLGGRIDVLMADTPALISFVRSGQLPALGVTSAERIAILPDTPTAIEGGVPNMVSETWYGLLGPAGIPADRVAKLHAAAMAALADGDTKAQLLNQGGRIVGSSAADFTAFIQQTHATWGEVVRATGVKME</sequence>
<dbReference type="Gene3D" id="3.40.190.10">
    <property type="entry name" value="Periplasmic binding protein-like II"/>
    <property type="match status" value="1"/>
</dbReference>
<dbReference type="RefSeq" id="WP_158537198.1">
    <property type="nucleotide sequence ID" value="NZ_QKYU01000010.1"/>
</dbReference>
<keyword evidence="4" id="KW-1185">Reference proteome</keyword>
<dbReference type="PANTHER" id="PTHR42928:SF5">
    <property type="entry name" value="BLR1237 PROTEIN"/>
    <property type="match status" value="1"/>
</dbReference>
<feature type="signal peptide" evidence="2">
    <location>
        <begin position="1"/>
        <end position="23"/>
    </location>
</feature>
<evidence type="ECO:0000313" key="3">
    <source>
        <dbReference type="EMBL" id="PZW45959.1"/>
    </source>
</evidence>
<dbReference type="EMBL" id="QKYU01000010">
    <property type="protein sequence ID" value="PZW45959.1"/>
    <property type="molecule type" value="Genomic_DNA"/>
</dbReference>
<accession>A0A2W7IH68</accession>
<dbReference type="Proteomes" id="UP000249688">
    <property type="component" value="Unassembled WGS sequence"/>
</dbReference>
<dbReference type="InterPro" id="IPR005064">
    <property type="entry name" value="BUG"/>
</dbReference>
<dbReference type="InterPro" id="IPR042100">
    <property type="entry name" value="Bug_dom1"/>
</dbReference>
<keyword evidence="3" id="KW-0675">Receptor</keyword>
<evidence type="ECO:0000256" key="1">
    <source>
        <dbReference type="ARBA" id="ARBA00006987"/>
    </source>
</evidence>
<dbReference type="AlphaFoldDB" id="A0A2W7IH68"/>
<organism evidence="3 4">
    <name type="scientific">Humitalea rosea</name>
    <dbReference type="NCBI Taxonomy" id="990373"/>
    <lineage>
        <taxon>Bacteria</taxon>
        <taxon>Pseudomonadati</taxon>
        <taxon>Pseudomonadota</taxon>
        <taxon>Alphaproteobacteria</taxon>
        <taxon>Acetobacterales</taxon>
        <taxon>Roseomonadaceae</taxon>
        <taxon>Humitalea</taxon>
    </lineage>
</organism>
<gene>
    <name evidence="3" type="ORF">C8P66_110158</name>
</gene>
<name>A0A2W7IH68_9PROT</name>